<dbReference type="SUPFAM" id="SSF53850">
    <property type="entry name" value="Periplasmic binding protein-like II"/>
    <property type="match status" value="1"/>
</dbReference>
<protein>
    <submittedName>
        <fullName evidence="6">LysR family transcriptional regulator</fullName>
    </submittedName>
</protein>
<evidence type="ECO:0000256" key="3">
    <source>
        <dbReference type="ARBA" id="ARBA00023125"/>
    </source>
</evidence>
<dbReference type="InterPro" id="IPR058163">
    <property type="entry name" value="LysR-type_TF_proteobact-type"/>
</dbReference>
<dbReference type="Gene3D" id="3.40.190.10">
    <property type="entry name" value="Periplasmic binding protein-like II"/>
    <property type="match status" value="2"/>
</dbReference>
<dbReference type="AlphaFoldDB" id="A0A7G9RL39"/>
<feature type="domain" description="HTH lysR-type" evidence="5">
    <location>
        <begin position="10"/>
        <end position="67"/>
    </location>
</feature>
<dbReference type="Proteomes" id="UP000515811">
    <property type="component" value="Chromosome"/>
</dbReference>
<sequence>MSEKLLKQLPSLELLRGFVAVGRRMSITQAAQDLFLTQSAVSKQIRSLEDALDTVLLVRGHRSIQFTAAGEHLFQSADSALRQMQDTLDFIAGQRQRSTLTITASIGITALWILPRLLGFQQRCPEVDVRVAADNRLHAPNAPGIDLAIRYCAERDAPPGAVRLFGETLVLVAHPSRQGERLDTPEKLAGEVLLELDLPHRPWLHWHGWFAARGFGESTARRMLRYNQYDQVVQAAMAGQGIAIGRLELIAPMLADGRLVTVSEADTRLCPYSYWLLRFGEVAARNDDPREAAIAQFTQWILEEARLCERG</sequence>
<dbReference type="Pfam" id="PF00126">
    <property type="entry name" value="HTH_1"/>
    <property type="match status" value="1"/>
</dbReference>
<accession>A0A7G9RL39</accession>
<evidence type="ECO:0000256" key="1">
    <source>
        <dbReference type="ARBA" id="ARBA00009437"/>
    </source>
</evidence>
<evidence type="ECO:0000313" key="6">
    <source>
        <dbReference type="EMBL" id="QNN56314.1"/>
    </source>
</evidence>
<dbReference type="EMBL" id="CP060714">
    <property type="protein sequence ID" value="QNN56314.1"/>
    <property type="molecule type" value="Genomic_DNA"/>
</dbReference>
<evidence type="ECO:0000256" key="4">
    <source>
        <dbReference type="ARBA" id="ARBA00023163"/>
    </source>
</evidence>
<keyword evidence="7" id="KW-1185">Reference proteome</keyword>
<dbReference type="PRINTS" id="PR00039">
    <property type="entry name" value="HTHLYSR"/>
</dbReference>
<comment type="similarity">
    <text evidence="1">Belongs to the LysR transcriptional regulatory family.</text>
</comment>
<dbReference type="RefSeq" id="WP_187596582.1">
    <property type="nucleotide sequence ID" value="NZ_CP060714.1"/>
</dbReference>
<dbReference type="FunFam" id="1.10.10.10:FF:000001">
    <property type="entry name" value="LysR family transcriptional regulator"/>
    <property type="match status" value="1"/>
</dbReference>
<dbReference type="Gene3D" id="1.10.10.10">
    <property type="entry name" value="Winged helix-like DNA-binding domain superfamily/Winged helix DNA-binding domain"/>
    <property type="match status" value="1"/>
</dbReference>
<dbReference type="Pfam" id="PF03466">
    <property type="entry name" value="LysR_substrate"/>
    <property type="match status" value="1"/>
</dbReference>
<dbReference type="InterPro" id="IPR005119">
    <property type="entry name" value="LysR_subst-bd"/>
</dbReference>
<organism evidence="6 7">
    <name type="scientific">Diaphorobacter ruginosibacter</name>
    <dbReference type="NCBI Taxonomy" id="1715720"/>
    <lineage>
        <taxon>Bacteria</taxon>
        <taxon>Pseudomonadati</taxon>
        <taxon>Pseudomonadota</taxon>
        <taxon>Betaproteobacteria</taxon>
        <taxon>Burkholderiales</taxon>
        <taxon>Comamonadaceae</taxon>
        <taxon>Diaphorobacter</taxon>
    </lineage>
</organism>
<dbReference type="KEGG" id="drg:H9K76_17415"/>
<dbReference type="InterPro" id="IPR000847">
    <property type="entry name" value="LysR_HTH_N"/>
</dbReference>
<dbReference type="PANTHER" id="PTHR30537">
    <property type="entry name" value="HTH-TYPE TRANSCRIPTIONAL REGULATOR"/>
    <property type="match status" value="1"/>
</dbReference>
<dbReference type="GO" id="GO:0006351">
    <property type="term" value="P:DNA-templated transcription"/>
    <property type="evidence" value="ECO:0007669"/>
    <property type="project" value="TreeGrafter"/>
</dbReference>
<evidence type="ECO:0000259" key="5">
    <source>
        <dbReference type="PROSITE" id="PS50931"/>
    </source>
</evidence>
<dbReference type="GO" id="GO:0043565">
    <property type="term" value="F:sequence-specific DNA binding"/>
    <property type="evidence" value="ECO:0007669"/>
    <property type="project" value="TreeGrafter"/>
</dbReference>
<gene>
    <name evidence="6" type="ORF">H9K76_17415</name>
</gene>
<name>A0A7G9RL39_9BURK</name>
<reference evidence="6 7" key="1">
    <citation type="submission" date="2020-08" db="EMBL/GenBank/DDBJ databases">
        <title>Genome sequence of Diaphorobacter ruginosibacter DSM 27467T.</title>
        <authorList>
            <person name="Hyun D.-W."/>
            <person name="Bae J.-W."/>
        </authorList>
    </citation>
    <scope>NUCLEOTIDE SEQUENCE [LARGE SCALE GENOMIC DNA]</scope>
    <source>
        <strain evidence="6 7">DSM 27467</strain>
    </source>
</reference>
<dbReference type="PANTHER" id="PTHR30537:SF26">
    <property type="entry name" value="GLYCINE CLEAVAGE SYSTEM TRANSCRIPTIONAL ACTIVATOR"/>
    <property type="match status" value="1"/>
</dbReference>
<keyword evidence="2" id="KW-0805">Transcription regulation</keyword>
<keyword evidence="3" id="KW-0238">DNA-binding</keyword>
<dbReference type="GO" id="GO:0003700">
    <property type="term" value="F:DNA-binding transcription factor activity"/>
    <property type="evidence" value="ECO:0007669"/>
    <property type="project" value="InterPro"/>
</dbReference>
<dbReference type="SUPFAM" id="SSF46785">
    <property type="entry name" value="Winged helix' DNA-binding domain"/>
    <property type="match status" value="1"/>
</dbReference>
<dbReference type="InterPro" id="IPR036390">
    <property type="entry name" value="WH_DNA-bd_sf"/>
</dbReference>
<evidence type="ECO:0000313" key="7">
    <source>
        <dbReference type="Proteomes" id="UP000515811"/>
    </source>
</evidence>
<dbReference type="PROSITE" id="PS50931">
    <property type="entry name" value="HTH_LYSR"/>
    <property type="match status" value="1"/>
</dbReference>
<evidence type="ECO:0000256" key="2">
    <source>
        <dbReference type="ARBA" id="ARBA00023015"/>
    </source>
</evidence>
<dbReference type="CDD" id="cd08432">
    <property type="entry name" value="PBP2_GcdR_TrpI_HvrB_AmpR_like"/>
    <property type="match status" value="1"/>
</dbReference>
<keyword evidence="4" id="KW-0804">Transcription</keyword>
<dbReference type="InterPro" id="IPR036388">
    <property type="entry name" value="WH-like_DNA-bd_sf"/>
</dbReference>
<proteinExistence type="inferred from homology"/>